<feature type="transmembrane region" description="Helical" evidence="7">
    <location>
        <begin position="20"/>
        <end position="43"/>
    </location>
</feature>
<dbReference type="InterPro" id="IPR004090">
    <property type="entry name" value="Chemotax_Me-accpt_rcpt"/>
</dbReference>
<evidence type="ECO:0000259" key="8">
    <source>
        <dbReference type="PROSITE" id="PS50111"/>
    </source>
</evidence>
<dbReference type="AlphaFoldDB" id="A0A498DCI8"/>
<dbReference type="SMART" id="SM00304">
    <property type="entry name" value="HAMP"/>
    <property type="match status" value="1"/>
</dbReference>
<dbReference type="PRINTS" id="PR00260">
    <property type="entry name" value="CHEMTRNSDUCR"/>
</dbReference>
<reference evidence="10 11" key="1">
    <citation type="submission" date="2018-10" db="EMBL/GenBank/DDBJ databases">
        <title>Oceanobacillus sp. YLB-02 draft genome.</title>
        <authorList>
            <person name="Yu L."/>
        </authorList>
    </citation>
    <scope>NUCLEOTIDE SEQUENCE [LARGE SCALE GENOMIC DNA]</scope>
    <source>
        <strain evidence="10 11">YLB-02</strain>
    </source>
</reference>
<keyword evidence="2" id="KW-1003">Cell membrane</keyword>
<dbReference type="RefSeq" id="WP_121521938.1">
    <property type="nucleotide sequence ID" value="NZ_RCHR01000002.1"/>
</dbReference>
<keyword evidence="11" id="KW-1185">Reference proteome</keyword>
<dbReference type="OrthoDB" id="2168386at2"/>
<dbReference type="PROSITE" id="PS50885">
    <property type="entry name" value="HAMP"/>
    <property type="match status" value="1"/>
</dbReference>
<dbReference type="Gene3D" id="1.10.287.950">
    <property type="entry name" value="Methyl-accepting chemotaxis protein"/>
    <property type="match status" value="1"/>
</dbReference>
<comment type="subcellular location">
    <subcellularLocation>
        <location evidence="1">Cell membrane</location>
    </subcellularLocation>
</comment>
<dbReference type="PANTHER" id="PTHR32089:SF112">
    <property type="entry name" value="LYSOZYME-LIKE PROTEIN-RELATED"/>
    <property type="match status" value="1"/>
</dbReference>
<proteinExistence type="inferred from homology"/>
<dbReference type="Pfam" id="PF00015">
    <property type="entry name" value="MCPsignal"/>
    <property type="match status" value="1"/>
</dbReference>
<protein>
    <submittedName>
        <fullName evidence="10">Methyl-accepting chemotaxis protein</fullName>
    </submittedName>
</protein>
<keyword evidence="3 7" id="KW-0472">Membrane</keyword>
<accession>A0A498DCI8</accession>
<dbReference type="InterPro" id="IPR003660">
    <property type="entry name" value="HAMP_dom"/>
</dbReference>
<dbReference type="GO" id="GO:0006935">
    <property type="term" value="P:chemotaxis"/>
    <property type="evidence" value="ECO:0007669"/>
    <property type="project" value="InterPro"/>
</dbReference>
<evidence type="ECO:0000256" key="2">
    <source>
        <dbReference type="ARBA" id="ARBA00022475"/>
    </source>
</evidence>
<evidence type="ECO:0000256" key="4">
    <source>
        <dbReference type="ARBA" id="ARBA00023224"/>
    </source>
</evidence>
<evidence type="ECO:0000259" key="9">
    <source>
        <dbReference type="PROSITE" id="PS50885"/>
    </source>
</evidence>
<feature type="transmembrane region" description="Helical" evidence="7">
    <location>
        <begin position="188"/>
        <end position="209"/>
    </location>
</feature>
<dbReference type="EMBL" id="RCHR01000002">
    <property type="protein sequence ID" value="RLL46687.1"/>
    <property type="molecule type" value="Genomic_DNA"/>
</dbReference>
<keyword evidence="4 6" id="KW-0807">Transducer</keyword>
<keyword evidence="7" id="KW-1133">Transmembrane helix</keyword>
<evidence type="ECO:0000256" key="6">
    <source>
        <dbReference type="PROSITE-ProRule" id="PRU00284"/>
    </source>
</evidence>
<keyword evidence="7" id="KW-0812">Transmembrane</keyword>
<comment type="similarity">
    <text evidence="5">Belongs to the methyl-accepting chemotaxis (MCP) protein family.</text>
</comment>
<dbReference type="Pfam" id="PF00672">
    <property type="entry name" value="HAMP"/>
    <property type="match status" value="1"/>
</dbReference>
<evidence type="ECO:0000256" key="1">
    <source>
        <dbReference type="ARBA" id="ARBA00004236"/>
    </source>
</evidence>
<evidence type="ECO:0000313" key="11">
    <source>
        <dbReference type="Proteomes" id="UP000270219"/>
    </source>
</evidence>
<dbReference type="GO" id="GO:0007165">
    <property type="term" value="P:signal transduction"/>
    <property type="evidence" value="ECO:0007669"/>
    <property type="project" value="UniProtKB-KW"/>
</dbReference>
<comment type="caution">
    <text evidence="10">The sequence shown here is derived from an EMBL/GenBank/DDBJ whole genome shotgun (WGS) entry which is preliminary data.</text>
</comment>
<dbReference type="Gene3D" id="6.10.340.10">
    <property type="match status" value="1"/>
</dbReference>
<sequence length="570" mass="62685">MKRKKKVNKRFQFKSIRSKLLAGFLTVNILFMLLSLFNIFAIYKLNKDTEEIIDYQLELLILDEQLALNMAERTALLRGYLLYEDPALRDQFVLSTEETIELENQLLGLNDSEQTKELINKKIEWGTLTDTVITEFENGDQEYALALMDTEVLPLETEITGEFKEAAAGREAIIKELGNNMIEMGSNIFLLSLVVTLVIMIISVAVILITSRSITKPIIAVMNRMKQLSQGELNVEPLEATTKDEAGQLVVATNEMTAQNREVLLKIQDTATTLSSQGEELTNAASEVKQGTDQVASTMQEMASGAETQANSASDLASKMTVLSNEVQEANERGKNIQLYSDKVLDLTDTGSKLMEDSNQQMMKINEIVKEAVAKVDGLEVQSQQISKLVSVIQEIADQTNLLALNAAIEAARAGEHGRGFAVVADEVRKLAEQVSNSVQDITSIVSNIQTESSNVTDSLKGGYTEVEKGTEKINTTSDMLENISQSVRKMVQDITVISDNLSNITVNTESMDTSINEIASVSEEAAAGVEQVAASSEQTSSSMDEVTSSSEQLAVLSEELNEMVRQFKL</sequence>
<evidence type="ECO:0000313" key="10">
    <source>
        <dbReference type="EMBL" id="RLL46687.1"/>
    </source>
</evidence>
<feature type="domain" description="HAMP" evidence="9">
    <location>
        <begin position="212"/>
        <end position="265"/>
    </location>
</feature>
<dbReference type="CDD" id="cd06225">
    <property type="entry name" value="HAMP"/>
    <property type="match status" value="1"/>
</dbReference>
<evidence type="ECO:0000256" key="3">
    <source>
        <dbReference type="ARBA" id="ARBA00023136"/>
    </source>
</evidence>
<name>A0A498DCI8_9BACI</name>
<gene>
    <name evidence="10" type="ORF">D8M04_05635</name>
</gene>
<dbReference type="Proteomes" id="UP000270219">
    <property type="component" value="Unassembled WGS sequence"/>
</dbReference>
<dbReference type="GO" id="GO:0004888">
    <property type="term" value="F:transmembrane signaling receptor activity"/>
    <property type="evidence" value="ECO:0007669"/>
    <property type="project" value="InterPro"/>
</dbReference>
<dbReference type="PROSITE" id="PS50111">
    <property type="entry name" value="CHEMOTAXIS_TRANSDUC_2"/>
    <property type="match status" value="1"/>
</dbReference>
<dbReference type="CDD" id="cd11386">
    <property type="entry name" value="MCP_signal"/>
    <property type="match status" value="1"/>
</dbReference>
<dbReference type="InterPro" id="IPR004089">
    <property type="entry name" value="MCPsignal_dom"/>
</dbReference>
<dbReference type="PANTHER" id="PTHR32089">
    <property type="entry name" value="METHYL-ACCEPTING CHEMOTAXIS PROTEIN MCPB"/>
    <property type="match status" value="1"/>
</dbReference>
<dbReference type="GO" id="GO:0005886">
    <property type="term" value="C:plasma membrane"/>
    <property type="evidence" value="ECO:0007669"/>
    <property type="project" value="UniProtKB-SubCell"/>
</dbReference>
<evidence type="ECO:0000256" key="7">
    <source>
        <dbReference type="SAM" id="Phobius"/>
    </source>
</evidence>
<evidence type="ECO:0000256" key="5">
    <source>
        <dbReference type="ARBA" id="ARBA00029447"/>
    </source>
</evidence>
<feature type="domain" description="Methyl-accepting transducer" evidence="8">
    <location>
        <begin position="284"/>
        <end position="534"/>
    </location>
</feature>
<organism evidence="10 11">
    <name type="scientific">Oceanobacillus piezotolerans</name>
    <dbReference type="NCBI Taxonomy" id="2448030"/>
    <lineage>
        <taxon>Bacteria</taxon>
        <taxon>Bacillati</taxon>
        <taxon>Bacillota</taxon>
        <taxon>Bacilli</taxon>
        <taxon>Bacillales</taxon>
        <taxon>Bacillaceae</taxon>
        <taxon>Oceanobacillus</taxon>
    </lineage>
</organism>
<dbReference type="SUPFAM" id="SSF58104">
    <property type="entry name" value="Methyl-accepting chemotaxis protein (MCP) signaling domain"/>
    <property type="match status" value="1"/>
</dbReference>
<dbReference type="SMART" id="SM00283">
    <property type="entry name" value="MA"/>
    <property type="match status" value="1"/>
</dbReference>